<reference evidence="2 3" key="1">
    <citation type="journal article" date="2006" name="Science">
        <title>Phytophthora genome sequences uncover evolutionary origins and mechanisms of pathogenesis.</title>
        <authorList>
            <person name="Tyler B.M."/>
            <person name="Tripathy S."/>
            <person name="Zhang X."/>
            <person name="Dehal P."/>
            <person name="Jiang R.H."/>
            <person name="Aerts A."/>
            <person name="Arredondo F.D."/>
            <person name="Baxter L."/>
            <person name="Bensasson D."/>
            <person name="Beynon J.L."/>
            <person name="Chapman J."/>
            <person name="Damasceno C.M."/>
            <person name="Dorrance A.E."/>
            <person name="Dou D."/>
            <person name="Dickerman A.W."/>
            <person name="Dubchak I.L."/>
            <person name="Garbelotto M."/>
            <person name="Gijzen M."/>
            <person name="Gordon S.G."/>
            <person name="Govers F."/>
            <person name="Grunwald N.J."/>
            <person name="Huang W."/>
            <person name="Ivors K.L."/>
            <person name="Jones R.W."/>
            <person name="Kamoun S."/>
            <person name="Krampis K."/>
            <person name="Lamour K.H."/>
            <person name="Lee M.K."/>
            <person name="McDonald W.H."/>
            <person name="Medina M."/>
            <person name="Meijer H.J."/>
            <person name="Nordberg E.K."/>
            <person name="Maclean D.J."/>
            <person name="Ospina-Giraldo M.D."/>
            <person name="Morris P.F."/>
            <person name="Phuntumart V."/>
            <person name="Putnam N.H."/>
            <person name="Rash S."/>
            <person name="Rose J.K."/>
            <person name="Sakihama Y."/>
            <person name="Salamov A.A."/>
            <person name="Savidor A."/>
            <person name="Scheuring C.F."/>
            <person name="Smith B.M."/>
            <person name="Sobral B.W."/>
            <person name="Terry A."/>
            <person name="Torto-Alalibo T.A."/>
            <person name="Win J."/>
            <person name="Xu Z."/>
            <person name="Zhang H."/>
            <person name="Grigoriev I.V."/>
            <person name="Rokhsar D.S."/>
            <person name="Boore J.L."/>
        </authorList>
    </citation>
    <scope>NUCLEOTIDE SEQUENCE [LARGE SCALE GENOMIC DNA]</scope>
    <source>
        <strain evidence="2 3">P6497</strain>
    </source>
</reference>
<dbReference type="Proteomes" id="UP000002640">
    <property type="component" value="Unassembled WGS sequence"/>
</dbReference>
<keyword evidence="1" id="KW-0812">Transmembrane</keyword>
<dbReference type="AlphaFoldDB" id="G4YK46"/>
<keyword evidence="3" id="KW-1185">Reference proteome</keyword>
<protein>
    <submittedName>
        <fullName evidence="2">Uncharacterized protein</fullName>
    </submittedName>
</protein>
<accession>G4YK46</accession>
<proteinExistence type="predicted"/>
<gene>
    <name evidence="2" type="ORF">PHYSODRAFT_293518</name>
</gene>
<keyword evidence="1" id="KW-1133">Transmembrane helix</keyword>
<evidence type="ECO:0000256" key="1">
    <source>
        <dbReference type="SAM" id="Phobius"/>
    </source>
</evidence>
<sequence length="148" mass="16573">MEGELTSIVAKTYEHPRHGTDNNRPDLRYSKELRTVLYITEFVVLLNYVEVVIPLIFSTYLVTMYHLPNRVYYVVRRGPITLHASQCFAVLRAPAGVSSGSSRRVMVPTAFIGVASAFVCPGKTMRPNSEQTDLLGFLQRVGVAPTIR</sequence>
<dbReference type="GeneID" id="20640996"/>
<keyword evidence="1" id="KW-0472">Membrane</keyword>
<dbReference type="RefSeq" id="XP_009515083.1">
    <property type="nucleotide sequence ID" value="XM_009516788.1"/>
</dbReference>
<dbReference type="EMBL" id="JH159151">
    <property type="protein sequence ID" value="EGZ27808.1"/>
    <property type="molecule type" value="Genomic_DNA"/>
</dbReference>
<dbReference type="KEGG" id="psoj:PHYSODRAFT_293518"/>
<evidence type="ECO:0000313" key="2">
    <source>
        <dbReference type="EMBL" id="EGZ27808.1"/>
    </source>
</evidence>
<name>G4YK46_PHYSP</name>
<evidence type="ECO:0000313" key="3">
    <source>
        <dbReference type="Proteomes" id="UP000002640"/>
    </source>
</evidence>
<organism evidence="2 3">
    <name type="scientific">Phytophthora sojae (strain P6497)</name>
    <name type="common">Soybean stem and root rot agent</name>
    <name type="synonym">Phytophthora megasperma f. sp. glycines</name>
    <dbReference type="NCBI Taxonomy" id="1094619"/>
    <lineage>
        <taxon>Eukaryota</taxon>
        <taxon>Sar</taxon>
        <taxon>Stramenopiles</taxon>
        <taxon>Oomycota</taxon>
        <taxon>Peronosporomycetes</taxon>
        <taxon>Peronosporales</taxon>
        <taxon>Peronosporaceae</taxon>
        <taxon>Phytophthora</taxon>
    </lineage>
</organism>
<dbReference type="InParanoid" id="G4YK46"/>
<feature type="transmembrane region" description="Helical" evidence="1">
    <location>
        <begin position="36"/>
        <end position="62"/>
    </location>
</feature>